<organism evidence="2">
    <name type="scientific">uncultured Mycobacteriales bacterium</name>
    <dbReference type="NCBI Taxonomy" id="581187"/>
    <lineage>
        <taxon>Bacteria</taxon>
        <taxon>Bacillati</taxon>
        <taxon>Actinomycetota</taxon>
        <taxon>Actinomycetes</taxon>
        <taxon>Mycobacteriales</taxon>
        <taxon>environmental samples</taxon>
    </lineage>
</organism>
<feature type="region of interest" description="Disordered" evidence="1">
    <location>
        <begin position="1"/>
        <end position="265"/>
    </location>
</feature>
<feature type="compositionally biased region" description="Basic residues" evidence="1">
    <location>
        <begin position="176"/>
        <end position="212"/>
    </location>
</feature>
<feature type="compositionally biased region" description="Basic and acidic residues" evidence="1">
    <location>
        <begin position="87"/>
        <end position="101"/>
    </location>
</feature>
<protein>
    <submittedName>
        <fullName evidence="2">Uncharacterized protein</fullName>
    </submittedName>
</protein>
<feature type="non-terminal residue" evidence="2">
    <location>
        <position position="1"/>
    </location>
</feature>
<evidence type="ECO:0000313" key="2">
    <source>
        <dbReference type="EMBL" id="CAA9276292.1"/>
    </source>
</evidence>
<reference evidence="2" key="1">
    <citation type="submission" date="2020-02" db="EMBL/GenBank/DDBJ databases">
        <authorList>
            <person name="Meier V. D."/>
        </authorList>
    </citation>
    <scope>NUCLEOTIDE SEQUENCE</scope>
    <source>
        <strain evidence="2">AVDCRST_MAG41</strain>
    </source>
</reference>
<evidence type="ECO:0000256" key="1">
    <source>
        <dbReference type="SAM" id="MobiDB-lite"/>
    </source>
</evidence>
<feature type="compositionally biased region" description="Basic and acidic residues" evidence="1">
    <location>
        <begin position="1"/>
        <end position="12"/>
    </location>
</feature>
<sequence length="265" mass="27956">AGRGAQRADPDPAPRGAARLGRPDRGVRRAGQPGDVPGGRGRHGAARGRPRGQLPLRRRAGRAGRTGRRAGGREQPARCGDPGVLGDPHRDRLQHRPDPAARLRPAPAGPAAGRQARRAGPVDGRHQPGRAGRLPRRGPGGGPVGRHRHRGLVGRRAADRAERLGQPALRAAGLGRGRRRARHPQPVRRGRDLRRRRVRPGGRVGHRGRGRLGRGLAAGHHAGRAGAGRVGVAVLPRRARAGRRVHRAGGGRRGAGRPAPGHHGL</sequence>
<gene>
    <name evidence="2" type="ORF">AVDCRST_MAG41-3254</name>
</gene>
<feature type="non-terminal residue" evidence="2">
    <location>
        <position position="265"/>
    </location>
</feature>
<name>A0A6J4JDT7_9ACTN</name>
<feature type="compositionally biased region" description="Low complexity" evidence="1">
    <location>
        <begin position="256"/>
        <end position="265"/>
    </location>
</feature>
<accession>A0A6J4JDT7</accession>
<proteinExistence type="predicted"/>
<dbReference type="EMBL" id="CADCTP010000297">
    <property type="protein sequence ID" value="CAA9276292.1"/>
    <property type="molecule type" value="Genomic_DNA"/>
</dbReference>
<feature type="compositionally biased region" description="Basic residues" evidence="1">
    <location>
        <begin position="40"/>
        <end position="70"/>
    </location>
</feature>
<feature type="compositionally biased region" description="Low complexity" evidence="1">
    <location>
        <begin position="164"/>
        <end position="173"/>
    </location>
</feature>
<feature type="compositionally biased region" description="Low complexity" evidence="1">
    <location>
        <begin position="102"/>
        <end position="121"/>
    </location>
</feature>
<feature type="compositionally biased region" description="Basic residues" evidence="1">
    <location>
        <begin position="237"/>
        <end position="250"/>
    </location>
</feature>
<dbReference type="AlphaFoldDB" id="A0A6J4JDT7"/>